<gene>
    <name evidence="3" type="ORF">QBC46DRAFT_412808</name>
</gene>
<protein>
    <submittedName>
        <fullName evidence="3">Uncharacterized protein</fullName>
    </submittedName>
</protein>
<comment type="caution">
    <text evidence="3">The sequence shown here is derived from an EMBL/GenBank/DDBJ whole genome shotgun (WGS) entry which is preliminary data.</text>
</comment>
<sequence>MSHAGSSTKGYELPELSYNPPPTNLNTSAADSTINSFAPLLGHERIETTPGKRIDSAPAHQEFQPADLESQPAPQESQVVTDTDAPDLPPVLARPSPAQIHGFTGAVLAFSIGVFCAGFFPGLLDRKHHLGLAALGLLGFAVSIALVSAGVASSAGEAQATRLAWVNLLAHIGGCLAVAAGFAVGWTFGSDEDPSFVGAFAAAAVLAVMTALWSFETIFDLWLRARWRASRRGS</sequence>
<proteinExistence type="predicted"/>
<keyword evidence="2" id="KW-0812">Transmembrane</keyword>
<feature type="region of interest" description="Disordered" evidence="1">
    <location>
        <begin position="1"/>
        <end position="31"/>
    </location>
</feature>
<feature type="transmembrane region" description="Helical" evidence="2">
    <location>
        <begin position="200"/>
        <end position="223"/>
    </location>
</feature>
<feature type="region of interest" description="Disordered" evidence="1">
    <location>
        <begin position="62"/>
        <end position="83"/>
    </location>
</feature>
<keyword evidence="2" id="KW-0472">Membrane</keyword>
<dbReference type="Proteomes" id="UP001303473">
    <property type="component" value="Unassembled WGS sequence"/>
</dbReference>
<organism evidence="3 4">
    <name type="scientific">Diplogelasinospora grovesii</name>
    <dbReference type="NCBI Taxonomy" id="303347"/>
    <lineage>
        <taxon>Eukaryota</taxon>
        <taxon>Fungi</taxon>
        <taxon>Dikarya</taxon>
        <taxon>Ascomycota</taxon>
        <taxon>Pezizomycotina</taxon>
        <taxon>Sordariomycetes</taxon>
        <taxon>Sordariomycetidae</taxon>
        <taxon>Sordariales</taxon>
        <taxon>Diplogelasinosporaceae</taxon>
        <taxon>Diplogelasinospora</taxon>
    </lineage>
</organism>
<name>A0AAN6MYG4_9PEZI</name>
<dbReference type="AlphaFoldDB" id="A0AAN6MYG4"/>
<accession>A0AAN6MYG4</accession>
<feature type="transmembrane region" description="Helical" evidence="2">
    <location>
        <begin position="130"/>
        <end position="152"/>
    </location>
</feature>
<evidence type="ECO:0000256" key="2">
    <source>
        <dbReference type="SAM" id="Phobius"/>
    </source>
</evidence>
<evidence type="ECO:0000313" key="4">
    <source>
        <dbReference type="Proteomes" id="UP001303473"/>
    </source>
</evidence>
<feature type="transmembrane region" description="Helical" evidence="2">
    <location>
        <begin position="164"/>
        <end position="188"/>
    </location>
</feature>
<reference evidence="4" key="1">
    <citation type="journal article" date="2023" name="Mol. Phylogenet. Evol.">
        <title>Genome-scale phylogeny and comparative genomics of the fungal order Sordariales.</title>
        <authorList>
            <person name="Hensen N."/>
            <person name="Bonometti L."/>
            <person name="Westerberg I."/>
            <person name="Brannstrom I.O."/>
            <person name="Guillou S."/>
            <person name="Cros-Aarteil S."/>
            <person name="Calhoun S."/>
            <person name="Haridas S."/>
            <person name="Kuo A."/>
            <person name="Mondo S."/>
            <person name="Pangilinan J."/>
            <person name="Riley R."/>
            <person name="LaButti K."/>
            <person name="Andreopoulos B."/>
            <person name="Lipzen A."/>
            <person name="Chen C."/>
            <person name="Yan M."/>
            <person name="Daum C."/>
            <person name="Ng V."/>
            <person name="Clum A."/>
            <person name="Steindorff A."/>
            <person name="Ohm R.A."/>
            <person name="Martin F."/>
            <person name="Silar P."/>
            <person name="Natvig D.O."/>
            <person name="Lalanne C."/>
            <person name="Gautier V."/>
            <person name="Ament-Velasquez S.L."/>
            <person name="Kruys A."/>
            <person name="Hutchinson M.I."/>
            <person name="Powell A.J."/>
            <person name="Barry K."/>
            <person name="Miller A.N."/>
            <person name="Grigoriev I.V."/>
            <person name="Debuchy R."/>
            <person name="Gladieux P."/>
            <person name="Hiltunen Thoren M."/>
            <person name="Johannesson H."/>
        </authorList>
    </citation>
    <scope>NUCLEOTIDE SEQUENCE [LARGE SCALE GENOMIC DNA]</scope>
    <source>
        <strain evidence="4">CBS 340.73</strain>
    </source>
</reference>
<feature type="transmembrane region" description="Helical" evidence="2">
    <location>
        <begin position="103"/>
        <end position="124"/>
    </location>
</feature>
<evidence type="ECO:0000313" key="3">
    <source>
        <dbReference type="EMBL" id="KAK3935694.1"/>
    </source>
</evidence>
<keyword evidence="2" id="KW-1133">Transmembrane helix</keyword>
<dbReference type="EMBL" id="MU853912">
    <property type="protein sequence ID" value="KAK3935694.1"/>
    <property type="molecule type" value="Genomic_DNA"/>
</dbReference>
<keyword evidence="4" id="KW-1185">Reference proteome</keyword>
<feature type="compositionally biased region" description="Polar residues" evidence="1">
    <location>
        <begin position="72"/>
        <end position="81"/>
    </location>
</feature>
<evidence type="ECO:0000256" key="1">
    <source>
        <dbReference type="SAM" id="MobiDB-lite"/>
    </source>
</evidence>